<organism evidence="2">
    <name type="scientific">Phakopsora pachyrhizi</name>
    <name type="common">Asian soybean rust disease fungus</name>
    <dbReference type="NCBI Taxonomy" id="170000"/>
    <lineage>
        <taxon>Eukaryota</taxon>
        <taxon>Fungi</taxon>
        <taxon>Dikarya</taxon>
        <taxon>Basidiomycota</taxon>
        <taxon>Pucciniomycotina</taxon>
        <taxon>Pucciniomycetes</taxon>
        <taxon>Pucciniales</taxon>
        <taxon>Phakopsoraceae</taxon>
        <taxon>Phakopsora</taxon>
    </lineage>
</organism>
<proteinExistence type="evidence at transcript level"/>
<dbReference type="EMBL" id="KU695156">
    <property type="protein sequence ID" value="AMS24277.1"/>
    <property type="molecule type" value="mRNA"/>
</dbReference>
<reference evidence="2" key="1">
    <citation type="journal article" date="2016" name="Front. Plant Sci.">
        <title>Identification of Phakopsora pachyrhizi Candidate Effectors with Virulence Activity in a Distantly Related Pathosystem.</title>
        <authorList>
            <person name="Kunjeti S.G."/>
            <person name="Iyer G."/>
            <person name="Johnson E."/>
            <person name="Li E."/>
            <person name="Broglie K.E."/>
            <person name="Rauscher G."/>
            <person name="Rairdan G.J."/>
        </authorList>
    </citation>
    <scope>NUCLEOTIDE SEQUENCE</scope>
    <source>
        <strain evidence="2">GA-05</strain>
    </source>
</reference>
<dbReference type="Proteomes" id="UP001153365">
    <property type="component" value="Unassembled WGS sequence"/>
</dbReference>
<sequence>MLFATLIAVCLLALGGKAESDVQSDTASKLQRRGHDDSLPPVTFIMRDSNEHVGGKLLIYNSDGTLAFTFRRAVLNSDGLSNVEVRDVRNNFSINLESNDDTCFKKSHYVEREKNLGQFKIDPRGAKADRWHFTRKTPHGDFKYDFHRKYFSKDGNIYIKDTHVRVASLTSEIRHEAWLQPGKHGVPTFSLHLQYNTEPIFFVALMGLDLTRVDTCGL</sequence>
<evidence type="ECO:0000256" key="1">
    <source>
        <dbReference type="SAM" id="SignalP"/>
    </source>
</evidence>
<accession>A0A142KWF7</accession>
<dbReference type="AlphaFoldDB" id="A0A142KWF7"/>
<gene>
    <name evidence="3" type="ORF">PPACK8108_LOCUS22152</name>
</gene>
<feature type="chain" id="PRO_5044548742" evidence="1">
    <location>
        <begin position="19"/>
        <end position="218"/>
    </location>
</feature>
<evidence type="ECO:0000313" key="3">
    <source>
        <dbReference type="EMBL" id="CAH7687372.1"/>
    </source>
</evidence>
<evidence type="ECO:0000313" key="2">
    <source>
        <dbReference type="EMBL" id="AMS24277.1"/>
    </source>
</evidence>
<evidence type="ECO:0000313" key="4">
    <source>
        <dbReference type="Proteomes" id="UP001153365"/>
    </source>
</evidence>
<keyword evidence="4" id="KW-1185">Reference proteome</keyword>
<reference evidence="3" key="3">
    <citation type="submission" date="2022-06" db="EMBL/GenBank/DDBJ databases">
        <authorList>
            <consortium name="SYNGENTA / RWTH Aachen University"/>
        </authorList>
    </citation>
    <scope>NUCLEOTIDE SEQUENCE</scope>
</reference>
<name>A0A142KWF7_PHAPC</name>
<keyword evidence="1" id="KW-0732">Signal</keyword>
<reference evidence="2" key="2">
    <citation type="submission" date="2016-02" db="EMBL/GenBank/DDBJ databases">
        <authorList>
            <person name="Wen L."/>
            <person name="He K."/>
            <person name="Yang H."/>
        </authorList>
    </citation>
    <scope>NUCLEOTIDE SEQUENCE</scope>
    <source>
        <strain evidence="2">GA-05</strain>
    </source>
</reference>
<protein>
    <submittedName>
        <fullName evidence="2">CSEP-06</fullName>
    </submittedName>
</protein>
<feature type="signal peptide" evidence="1">
    <location>
        <begin position="1"/>
        <end position="18"/>
    </location>
</feature>
<feature type="non-terminal residue" evidence="2">
    <location>
        <position position="1"/>
    </location>
</feature>
<dbReference type="EMBL" id="CALTRL010005863">
    <property type="protein sequence ID" value="CAH7687372.1"/>
    <property type="molecule type" value="Genomic_DNA"/>
</dbReference>